<evidence type="ECO:0000259" key="1">
    <source>
        <dbReference type="Pfam" id="PF18753"/>
    </source>
</evidence>
<accession>B7KMY1</accession>
<dbReference type="OrthoDB" id="2080678at2"/>
<keyword evidence="2" id="KW-0614">Plasmid</keyword>
<dbReference type="EMBL" id="CP001295">
    <property type="protein sequence ID" value="ACK74153.1"/>
    <property type="molecule type" value="Genomic_DNA"/>
</dbReference>
<feature type="domain" description="Nucleotide modification associated" evidence="1">
    <location>
        <begin position="1"/>
        <end position="204"/>
    </location>
</feature>
<dbReference type="KEGG" id="cyc:PCC7424_5590"/>
<dbReference type="InterPro" id="IPR041180">
    <property type="entry name" value="Nmad2"/>
</dbReference>
<dbReference type="Pfam" id="PF18753">
    <property type="entry name" value="Nmad2"/>
    <property type="match status" value="1"/>
</dbReference>
<keyword evidence="3" id="KW-1185">Reference proteome</keyword>
<dbReference type="AlphaFoldDB" id="B7KMY1"/>
<dbReference type="Proteomes" id="UP000002384">
    <property type="component" value="Plasmid pP742404"/>
</dbReference>
<dbReference type="RefSeq" id="WP_012599386.1">
    <property type="nucleotide sequence ID" value="NC_011732.1"/>
</dbReference>
<organism evidence="2 3">
    <name type="scientific">Gloeothece citriformis (strain PCC 7424)</name>
    <name type="common">Cyanothece sp. (strain PCC 7424)</name>
    <dbReference type="NCBI Taxonomy" id="65393"/>
    <lineage>
        <taxon>Bacteria</taxon>
        <taxon>Bacillati</taxon>
        <taxon>Cyanobacteriota</taxon>
        <taxon>Cyanophyceae</taxon>
        <taxon>Oscillatoriophycideae</taxon>
        <taxon>Chroococcales</taxon>
        <taxon>Aphanothecaceae</taxon>
        <taxon>Gloeothece</taxon>
        <taxon>Gloeothece citriformis</taxon>
    </lineage>
</organism>
<proteinExistence type="predicted"/>
<sequence>MSKIYIYVVDRDYGFAPNPFHGYCTLATCKPRIRHKAEVKDWVIGVGGSRLKATARCIYAMCITEKITFNEYWSNPKYFDKKPVRNGSRKMMVGDNIYHYDTVQNKWYQADSHHSNDDGSVNLQNLTTDTKSNNVLISRHFFYFGKDAPLIPINLLDVIGYKKNQRNYRVFQDQIASGLIDWLYNSFGRSLNQVIGDPFDFNNSEKRYSP</sequence>
<geneLocation type="plasmid" evidence="2 3">
    <name>pP742404</name>
</geneLocation>
<evidence type="ECO:0000313" key="2">
    <source>
        <dbReference type="EMBL" id="ACK74153.1"/>
    </source>
</evidence>
<name>B7KMY1_GLOC7</name>
<protein>
    <recommendedName>
        <fullName evidence="1">Nucleotide modification associated domain-containing protein</fullName>
    </recommendedName>
</protein>
<reference evidence="3" key="1">
    <citation type="journal article" date="2011" name="MBio">
        <title>Novel metabolic attributes of the genus Cyanothece, comprising a group of unicellular nitrogen-fixing Cyanobacteria.</title>
        <authorList>
            <person name="Bandyopadhyay A."/>
            <person name="Elvitigala T."/>
            <person name="Welsh E."/>
            <person name="Stockel J."/>
            <person name="Liberton M."/>
            <person name="Min H."/>
            <person name="Sherman L.A."/>
            <person name="Pakrasi H.B."/>
        </authorList>
    </citation>
    <scope>NUCLEOTIDE SEQUENCE [LARGE SCALE GENOMIC DNA]</scope>
    <source>
        <strain evidence="3">PCC 7424</strain>
        <plasmid evidence="3">pP742404</plasmid>
    </source>
</reference>
<evidence type="ECO:0000313" key="3">
    <source>
        <dbReference type="Proteomes" id="UP000002384"/>
    </source>
</evidence>
<dbReference type="HOGENOM" id="CLU_108029_0_0_3"/>
<gene>
    <name evidence="2" type="ordered locus">PCC7424_5590</name>
</gene>